<dbReference type="RefSeq" id="WP_227177521.1">
    <property type="nucleotide sequence ID" value="NZ_JAJBZT010000001.1"/>
</dbReference>
<accession>A0ABS8D1M9</accession>
<proteinExistence type="predicted"/>
<keyword evidence="5" id="KW-1185">Reference proteome</keyword>
<evidence type="ECO:0000259" key="3">
    <source>
        <dbReference type="SMART" id="SM00062"/>
    </source>
</evidence>
<evidence type="ECO:0000256" key="1">
    <source>
        <dbReference type="ARBA" id="ARBA00022729"/>
    </source>
</evidence>
<sequence>MKMKWLLVSGMLISQCVIAKDLKLGVIGNFPPFDYLENGKPAGFNIDLAKRFCDVMKEKCQFVIIKWDDLIPAVETGKIDAIATSMAIIPERQKRVLFSKRYMRVGGSFVAKKKKFLTTYVTAMDLSNKTVGVQGNTIYSNYMNGKYGSNKSIKIVEYPAVDEMYTDLQSGKIDILLDDLISAYDGHITQKKWSGMDLVGSPIIEPKYLGDGEGIAVNLKNPQLKQKFDQAIDAVIKDGSYRDIMNKYFIFDIYGF</sequence>
<name>A0ABS8D1M9_9NEIS</name>
<feature type="domain" description="Solute-binding protein family 3/N-terminal" evidence="3">
    <location>
        <begin position="21"/>
        <end position="252"/>
    </location>
</feature>
<dbReference type="SMART" id="SM00062">
    <property type="entry name" value="PBPb"/>
    <property type="match status" value="1"/>
</dbReference>
<gene>
    <name evidence="4" type="ORF">LIN78_00780</name>
</gene>
<dbReference type="Gene3D" id="3.40.190.10">
    <property type="entry name" value="Periplasmic binding protein-like II"/>
    <property type="match status" value="2"/>
</dbReference>
<dbReference type="SUPFAM" id="SSF53850">
    <property type="entry name" value="Periplasmic binding protein-like II"/>
    <property type="match status" value="1"/>
</dbReference>
<feature type="signal peptide" evidence="2">
    <location>
        <begin position="1"/>
        <end position="19"/>
    </location>
</feature>
<dbReference type="EMBL" id="JAJBZT010000001">
    <property type="protein sequence ID" value="MCB6182091.1"/>
    <property type="molecule type" value="Genomic_DNA"/>
</dbReference>
<dbReference type="Pfam" id="PF00497">
    <property type="entry name" value="SBP_bac_3"/>
    <property type="match status" value="1"/>
</dbReference>
<protein>
    <submittedName>
        <fullName evidence="4">Transporter substrate-binding domain-containing protein</fullName>
    </submittedName>
</protein>
<evidence type="ECO:0000256" key="2">
    <source>
        <dbReference type="SAM" id="SignalP"/>
    </source>
</evidence>
<comment type="caution">
    <text evidence="4">The sequence shown here is derived from an EMBL/GenBank/DDBJ whole genome shotgun (WGS) entry which is preliminary data.</text>
</comment>
<dbReference type="Proteomes" id="UP001165395">
    <property type="component" value="Unassembled WGS sequence"/>
</dbReference>
<keyword evidence="1 2" id="KW-0732">Signal</keyword>
<evidence type="ECO:0000313" key="5">
    <source>
        <dbReference type="Proteomes" id="UP001165395"/>
    </source>
</evidence>
<feature type="chain" id="PRO_5045954964" evidence="2">
    <location>
        <begin position="20"/>
        <end position="256"/>
    </location>
</feature>
<evidence type="ECO:0000313" key="4">
    <source>
        <dbReference type="EMBL" id="MCB6182091.1"/>
    </source>
</evidence>
<dbReference type="InterPro" id="IPR001638">
    <property type="entry name" value="Solute-binding_3/MltF_N"/>
</dbReference>
<reference evidence="4" key="1">
    <citation type="submission" date="2021-10" db="EMBL/GenBank/DDBJ databases">
        <title>The complete genome sequence of Leeia sp. TBRC 13508.</title>
        <authorList>
            <person name="Charoenyingcharoen P."/>
            <person name="Yukphan P."/>
        </authorList>
    </citation>
    <scope>NUCLEOTIDE SEQUENCE</scope>
    <source>
        <strain evidence="4">TBRC 13508</strain>
    </source>
</reference>
<organism evidence="4 5">
    <name type="scientific">Leeia speluncae</name>
    <dbReference type="NCBI Taxonomy" id="2884804"/>
    <lineage>
        <taxon>Bacteria</taxon>
        <taxon>Pseudomonadati</taxon>
        <taxon>Pseudomonadota</taxon>
        <taxon>Betaproteobacteria</taxon>
        <taxon>Neisseriales</taxon>
        <taxon>Leeiaceae</taxon>
        <taxon>Leeia</taxon>
    </lineage>
</organism>
<dbReference type="PANTHER" id="PTHR35936">
    <property type="entry name" value="MEMBRANE-BOUND LYTIC MUREIN TRANSGLYCOSYLASE F"/>
    <property type="match status" value="1"/>
</dbReference>
<dbReference type="PANTHER" id="PTHR35936:SF17">
    <property type="entry name" value="ARGININE-BINDING EXTRACELLULAR PROTEIN ARTP"/>
    <property type="match status" value="1"/>
</dbReference>